<evidence type="ECO:0000256" key="4">
    <source>
        <dbReference type="ARBA" id="ARBA00022989"/>
    </source>
</evidence>
<dbReference type="Pfam" id="PF08395">
    <property type="entry name" value="7tm_7"/>
    <property type="match status" value="1"/>
</dbReference>
<dbReference type="EMBL" id="JAHXZJ010001864">
    <property type="protein sequence ID" value="KAH0550714.1"/>
    <property type="molecule type" value="Genomic_DNA"/>
</dbReference>
<keyword evidence="6" id="KW-0807">Transducer</keyword>
<feature type="transmembrane region" description="Helical" evidence="6">
    <location>
        <begin position="175"/>
        <end position="199"/>
    </location>
</feature>
<feature type="transmembrane region" description="Helical" evidence="6">
    <location>
        <begin position="53"/>
        <end position="74"/>
    </location>
</feature>
<reference evidence="7 8" key="1">
    <citation type="journal article" date="2021" name="J. Hered.">
        <title>A chromosome-level genome assembly of the parasitoid wasp, Cotesia glomerata (Hymenoptera: Braconidae).</title>
        <authorList>
            <person name="Pinto B.J."/>
            <person name="Weis J.J."/>
            <person name="Gamble T."/>
            <person name="Ode P.J."/>
            <person name="Paul R."/>
            <person name="Zaspel J.M."/>
        </authorList>
    </citation>
    <scope>NUCLEOTIDE SEQUENCE [LARGE SCALE GENOMIC DNA]</scope>
    <source>
        <strain evidence="7">CgM1</strain>
    </source>
</reference>
<keyword evidence="5 6" id="KW-0472">Membrane</keyword>
<dbReference type="Proteomes" id="UP000826195">
    <property type="component" value="Unassembled WGS sequence"/>
</dbReference>
<dbReference type="AlphaFoldDB" id="A0AAV7HZQ5"/>
<evidence type="ECO:0000256" key="5">
    <source>
        <dbReference type="ARBA" id="ARBA00023136"/>
    </source>
</evidence>
<evidence type="ECO:0000256" key="2">
    <source>
        <dbReference type="ARBA" id="ARBA00022475"/>
    </source>
</evidence>
<evidence type="ECO:0000313" key="8">
    <source>
        <dbReference type="Proteomes" id="UP000826195"/>
    </source>
</evidence>
<comment type="function">
    <text evidence="6">Gustatory receptor which mediates acceptance or avoidance behavior, depending on its substrates.</text>
</comment>
<keyword evidence="8" id="KW-1185">Reference proteome</keyword>
<name>A0AAV7HZQ5_COTGL</name>
<evidence type="ECO:0000256" key="1">
    <source>
        <dbReference type="ARBA" id="ARBA00004651"/>
    </source>
</evidence>
<feature type="transmembrane region" description="Helical" evidence="6">
    <location>
        <begin position="145"/>
        <end position="169"/>
    </location>
</feature>
<keyword evidence="4 6" id="KW-1133">Transmembrane helix</keyword>
<gene>
    <name evidence="7" type="ORF">KQX54_020600</name>
</gene>
<keyword evidence="6" id="KW-0675">Receptor</keyword>
<dbReference type="GO" id="GO:0007165">
    <property type="term" value="P:signal transduction"/>
    <property type="evidence" value="ECO:0007669"/>
    <property type="project" value="UniProtKB-KW"/>
</dbReference>
<protein>
    <recommendedName>
        <fullName evidence="6">Gustatory receptor</fullName>
    </recommendedName>
</protein>
<feature type="transmembrane region" description="Helical" evidence="6">
    <location>
        <begin position="12"/>
        <end position="32"/>
    </location>
</feature>
<feature type="transmembrane region" description="Helical" evidence="6">
    <location>
        <begin position="258"/>
        <end position="282"/>
    </location>
</feature>
<proteinExistence type="inferred from homology"/>
<keyword evidence="3 6" id="KW-0812">Transmembrane</keyword>
<comment type="subcellular location">
    <subcellularLocation>
        <location evidence="1 6">Cell membrane</location>
        <topology evidence="1 6">Multi-pass membrane protein</topology>
    </subcellularLocation>
</comment>
<dbReference type="GO" id="GO:0050909">
    <property type="term" value="P:sensory perception of taste"/>
    <property type="evidence" value="ECO:0007669"/>
    <property type="project" value="InterPro"/>
</dbReference>
<keyword evidence="2 6" id="KW-1003">Cell membrane</keyword>
<dbReference type="GO" id="GO:0005886">
    <property type="term" value="C:plasma membrane"/>
    <property type="evidence" value="ECO:0007669"/>
    <property type="project" value="UniProtKB-SubCell"/>
</dbReference>
<evidence type="ECO:0000256" key="6">
    <source>
        <dbReference type="RuleBase" id="RU363108"/>
    </source>
</evidence>
<sequence>MNFDKNQHFDSVSRYLMFLQHILFRIVGLLPWTMDQSFHVLVNHNNSDKLCRFSIVGSGYSFLLSSVIIILSVYKLIESPSVQIQADPMLTATLTTKLEFITQLGVLLIPIIFICRQTLMMSVINRLADVDERLKRCPGYAIESNLTAVIILVVNLVLISGVGILIGQYHLPLMVLIRCSPGIIASWSVTQFSTLLILITKRIKSINTALVKLGGNIGNNQAQSRSLSILCELMVHEIQNLKNGYVELFEVCEDIKDFYGLPVLIVIIYYSLQGILVSYFAISSMIQGQSHTTTMHLLNGMRLLLTAFVFTVLTSSVTSTVRESQKTANIVHLLMDRYPMDQKIQDYVGEFF</sequence>
<feature type="transmembrane region" description="Helical" evidence="6">
    <location>
        <begin position="302"/>
        <end position="321"/>
    </location>
</feature>
<evidence type="ECO:0000313" key="7">
    <source>
        <dbReference type="EMBL" id="KAH0550714.1"/>
    </source>
</evidence>
<dbReference type="InterPro" id="IPR013604">
    <property type="entry name" value="7TM_chemorcpt"/>
</dbReference>
<accession>A0AAV7HZQ5</accession>
<evidence type="ECO:0000256" key="3">
    <source>
        <dbReference type="ARBA" id="ARBA00022692"/>
    </source>
</evidence>
<comment type="caution">
    <text evidence="7">The sequence shown here is derived from an EMBL/GenBank/DDBJ whole genome shotgun (WGS) entry which is preliminary data.</text>
</comment>
<organism evidence="7 8">
    <name type="scientific">Cotesia glomerata</name>
    <name type="common">Lepidopteran parasitic wasp</name>
    <name type="synonym">Apanteles glomeratus</name>
    <dbReference type="NCBI Taxonomy" id="32391"/>
    <lineage>
        <taxon>Eukaryota</taxon>
        <taxon>Metazoa</taxon>
        <taxon>Ecdysozoa</taxon>
        <taxon>Arthropoda</taxon>
        <taxon>Hexapoda</taxon>
        <taxon>Insecta</taxon>
        <taxon>Pterygota</taxon>
        <taxon>Neoptera</taxon>
        <taxon>Endopterygota</taxon>
        <taxon>Hymenoptera</taxon>
        <taxon>Apocrita</taxon>
        <taxon>Ichneumonoidea</taxon>
        <taxon>Braconidae</taxon>
        <taxon>Microgastrinae</taxon>
        <taxon>Cotesia</taxon>
    </lineage>
</organism>
<feature type="transmembrane region" description="Helical" evidence="6">
    <location>
        <begin position="100"/>
        <end position="124"/>
    </location>
</feature>
<comment type="similarity">
    <text evidence="6">Belongs to the insect chemoreceptor superfamily. Gustatory receptor (GR) family.</text>
</comment>